<comment type="caution">
    <text evidence="1">The sequence shown here is derived from an EMBL/GenBank/DDBJ whole genome shotgun (WGS) entry which is preliminary data.</text>
</comment>
<reference evidence="1 2" key="1">
    <citation type="submission" date="2019-11" db="EMBL/GenBank/DDBJ databases">
        <title>Bacillus idriensis genome.</title>
        <authorList>
            <person name="Konopka E.N."/>
            <person name="Newman J.D."/>
        </authorList>
    </citation>
    <scope>NUCLEOTIDE SEQUENCE [LARGE SCALE GENOMIC DNA]</scope>
    <source>
        <strain evidence="1 2">DSM 19097</strain>
    </source>
</reference>
<dbReference type="Gene3D" id="3.40.30.10">
    <property type="entry name" value="Glutaredoxin"/>
    <property type="match status" value="1"/>
</dbReference>
<sequence length="120" mass="13548">MKKVEIFDPAMCCSTGVCGPSVDPELTRVASAVYSLTQKGYEITRYNLANDPGEFTKNNLINQKLHEKGPDVLPITLFDGEVVKEESYPSTEEFAEWFHVNQDELKQKPKARLSINLNQL</sequence>
<dbReference type="GO" id="GO:0046685">
    <property type="term" value="P:response to arsenic-containing substance"/>
    <property type="evidence" value="ECO:0007669"/>
    <property type="project" value="InterPro"/>
</dbReference>
<gene>
    <name evidence="1" type="primary">arsD</name>
    <name evidence="1" type="ORF">GJU41_00670</name>
</gene>
<dbReference type="GO" id="GO:0045892">
    <property type="term" value="P:negative regulation of DNA-templated transcription"/>
    <property type="evidence" value="ECO:0007669"/>
    <property type="project" value="InterPro"/>
</dbReference>
<accession>A0A6I2M319</accession>
<keyword evidence="2" id="KW-1185">Reference proteome</keyword>
<dbReference type="Pfam" id="PF06953">
    <property type="entry name" value="ArsD"/>
    <property type="match status" value="1"/>
</dbReference>
<evidence type="ECO:0000313" key="2">
    <source>
        <dbReference type="Proteomes" id="UP000441585"/>
    </source>
</evidence>
<dbReference type="InterPro" id="IPR010712">
    <property type="entry name" value="Arsenical-R_ArsD"/>
</dbReference>
<proteinExistence type="predicted"/>
<organism evidence="1 2">
    <name type="scientific">Metabacillus idriensis</name>
    <dbReference type="NCBI Taxonomy" id="324768"/>
    <lineage>
        <taxon>Bacteria</taxon>
        <taxon>Bacillati</taxon>
        <taxon>Bacillota</taxon>
        <taxon>Bacilli</taxon>
        <taxon>Bacillales</taxon>
        <taxon>Bacillaceae</taxon>
        <taxon>Metabacillus</taxon>
    </lineage>
</organism>
<dbReference type="EMBL" id="WKKF01000001">
    <property type="protein sequence ID" value="MRX52468.1"/>
    <property type="molecule type" value="Genomic_DNA"/>
</dbReference>
<dbReference type="NCBIfam" id="NF033727">
    <property type="entry name" value="chaperon_ArsD"/>
    <property type="match status" value="1"/>
</dbReference>
<dbReference type="RefSeq" id="WP_154317830.1">
    <property type="nucleotide sequence ID" value="NZ_CAJFZX010000002.1"/>
</dbReference>
<dbReference type="Proteomes" id="UP000441585">
    <property type="component" value="Unassembled WGS sequence"/>
</dbReference>
<evidence type="ECO:0000313" key="1">
    <source>
        <dbReference type="EMBL" id="MRX52468.1"/>
    </source>
</evidence>
<dbReference type="GO" id="GO:0003677">
    <property type="term" value="F:DNA binding"/>
    <property type="evidence" value="ECO:0007669"/>
    <property type="project" value="InterPro"/>
</dbReference>
<dbReference type="AlphaFoldDB" id="A0A6I2M319"/>
<protein>
    <submittedName>
        <fullName evidence="1">Arsenite efflux transporter metallochaperone ArsD</fullName>
    </submittedName>
</protein>
<name>A0A6I2M319_9BACI</name>